<keyword evidence="2" id="KW-1185">Reference proteome</keyword>
<sequence>DDSPFLFENIKSIIHAKDKKANRKWERCVSDAFDKAFYNLKSSSTEKRQNEKENTNENIHKAIEGNISNIKWSSDNISETISSELSSYISDSSHKFNIFNKKKDNIVYDKYYKKESFHTSSLEDNSEEENREDSLNDVDKQINFVNKLIEYCKKIKVDNSENQQFPIRSGNNQVIKKINR</sequence>
<evidence type="ECO:0000313" key="2">
    <source>
        <dbReference type="Proteomes" id="UP000008553"/>
    </source>
</evidence>
<feature type="non-terminal residue" evidence="1">
    <location>
        <position position="1"/>
    </location>
</feature>
<evidence type="ECO:0000313" key="1">
    <source>
        <dbReference type="EMBL" id="EAA22538.1"/>
    </source>
</evidence>
<protein>
    <submittedName>
        <fullName evidence="1">Uncharacterized protein</fullName>
    </submittedName>
</protein>
<comment type="caution">
    <text evidence="1">The sequence shown here is derived from an EMBL/GenBank/DDBJ whole genome shotgun (WGS) entry which is preliminary data.</text>
</comment>
<dbReference type="Proteomes" id="UP000008553">
    <property type="component" value="Unassembled WGS sequence"/>
</dbReference>
<proteinExistence type="predicted"/>
<dbReference type="PaxDb" id="73239-Q7RK89"/>
<dbReference type="AlphaFoldDB" id="Q7RK89"/>
<gene>
    <name evidence="1" type="ORF">PY03012</name>
</gene>
<dbReference type="InParanoid" id="Q7RK89"/>
<accession>Q7RK89</accession>
<dbReference type="EMBL" id="AABL01000851">
    <property type="protein sequence ID" value="EAA22538.1"/>
    <property type="molecule type" value="Genomic_DNA"/>
</dbReference>
<reference evidence="1 2" key="1">
    <citation type="journal article" date="2002" name="Nature">
        <title>Genome sequence and comparative analysis of the model rodent malaria parasite Plasmodium yoelii yoelii.</title>
        <authorList>
            <person name="Carlton J.M."/>
            <person name="Angiuoli S.V."/>
            <person name="Suh B.B."/>
            <person name="Kooij T.W."/>
            <person name="Pertea M."/>
            <person name="Silva J.C."/>
            <person name="Ermolaeva M.D."/>
            <person name="Allen J.E."/>
            <person name="Selengut J.D."/>
            <person name="Koo H.L."/>
            <person name="Peterson J.D."/>
            <person name="Pop M."/>
            <person name="Kosack D.S."/>
            <person name="Shumway M.F."/>
            <person name="Bidwell S.L."/>
            <person name="Shallom S.J."/>
            <person name="van Aken S.E."/>
            <person name="Riedmuller S.B."/>
            <person name="Feldblyum T.V."/>
            <person name="Cho J.K."/>
            <person name="Quackenbush J."/>
            <person name="Sedegah M."/>
            <person name="Shoaibi A."/>
            <person name="Cummings L.M."/>
            <person name="Florens L."/>
            <person name="Yates J.R."/>
            <person name="Raine J.D."/>
            <person name="Sinden R.E."/>
            <person name="Harris M.A."/>
            <person name="Cunningham D.A."/>
            <person name="Preiser P.R."/>
            <person name="Bergman L.W."/>
            <person name="Vaidya A.B."/>
            <person name="van Lin L.H."/>
            <person name="Janse C.J."/>
            <person name="Waters A.P."/>
            <person name="Smith H.O."/>
            <person name="White O.R."/>
            <person name="Salzberg S.L."/>
            <person name="Venter J.C."/>
            <person name="Fraser C.M."/>
            <person name="Hoffman S.L."/>
            <person name="Gardner M.J."/>
            <person name="Carucci D.J."/>
        </authorList>
    </citation>
    <scope>NUCLEOTIDE SEQUENCE [LARGE SCALE GENOMIC DNA]</scope>
    <source>
        <strain evidence="1 2">17XNL</strain>
    </source>
</reference>
<name>Q7RK89_PLAYO</name>
<organism evidence="1 2">
    <name type="scientific">Plasmodium yoelii yoelii</name>
    <dbReference type="NCBI Taxonomy" id="73239"/>
    <lineage>
        <taxon>Eukaryota</taxon>
        <taxon>Sar</taxon>
        <taxon>Alveolata</taxon>
        <taxon>Apicomplexa</taxon>
        <taxon>Aconoidasida</taxon>
        <taxon>Haemosporida</taxon>
        <taxon>Plasmodiidae</taxon>
        <taxon>Plasmodium</taxon>
        <taxon>Plasmodium (Vinckeia)</taxon>
    </lineage>
</organism>